<keyword evidence="2" id="KW-1133">Transmembrane helix</keyword>
<dbReference type="InterPro" id="IPR008780">
    <property type="entry name" value="Plasmodium_Vir"/>
</dbReference>
<keyword evidence="2" id="KW-0472">Membrane</keyword>
<dbReference type="VEuPathDB" id="PlasmoDB:PVW1_120009900"/>
<feature type="transmembrane region" description="Helical" evidence="2">
    <location>
        <begin position="394"/>
        <end position="414"/>
    </location>
</feature>
<evidence type="ECO:0000256" key="1">
    <source>
        <dbReference type="SAM" id="MobiDB-lite"/>
    </source>
</evidence>
<evidence type="ECO:0000256" key="2">
    <source>
        <dbReference type="SAM" id="Phobius"/>
    </source>
</evidence>
<evidence type="ECO:0000313" key="4">
    <source>
        <dbReference type="Proteomes" id="UP000305196"/>
    </source>
</evidence>
<proteinExistence type="predicted"/>
<gene>
    <name evidence="3" type="ORF">PVC01_000060800</name>
</gene>
<dbReference type="VEuPathDB" id="PlasmoDB:PVPAM_000013300"/>
<dbReference type="AlphaFoldDB" id="A0A1G4E3R6"/>
<sequence>MAKPSSTPVVVSAAELEKSALALKLNTLYETLFPKNEKSKFYDQCNKLDTHDKTYVGVRELCSKFARALEKAAEVKGNGEERKNSCNYLHYWLYDEIGKIQKVQHSQKIDSIPFFKDLIDAVSKVNEQIKVGKCTLKFDKNVTLDELVKRKISYIYFKKYNDIKGNIKPEKKDECSKYFTYLTNFKSLYDKLKNDHCKTSFWPFSSAVPDYFNCTPSFDPKDLLSKADACKAKGSGGSGGSIWGIIFGGSSSGTSGTRSTAVSKETPRAASSEAKITGSVKNPSPDVPPKDKAAKEVPKATVAVDRSKGLSSSTSQVTVGSSPRPAAEATVRNSAVATLQPRISLSPAAGSIPGQGVHTGRAYASEVGANTVPVPIVDSPTTLEGVSDKANSNFYRNIIMGVAIIGTIFFLFYYNMSSGLKSRFPKRKRKKKIFEHNYYEEYEKELEKYESENESLDSQSDRYYLNYQPEGDSIY</sequence>
<feature type="region of interest" description="Disordered" evidence="1">
    <location>
        <begin position="449"/>
        <end position="475"/>
    </location>
</feature>
<name>A0A1G4E3R6_PLAVI</name>
<keyword evidence="2" id="KW-0812">Transmembrane</keyword>
<dbReference type="EMBL" id="FLYI01000155">
    <property type="protein sequence ID" value="SCA60356.1"/>
    <property type="molecule type" value="Genomic_DNA"/>
</dbReference>
<accession>A0A1G4E3R6</accession>
<dbReference type="Pfam" id="PF05795">
    <property type="entry name" value="Plasmodium_Vir"/>
    <property type="match status" value="1"/>
</dbReference>
<protein>
    <submittedName>
        <fullName evidence="3">VIR protein</fullName>
    </submittedName>
</protein>
<dbReference type="VEuPathDB" id="PlasmoDB:PVX_063190"/>
<dbReference type="VEuPathDB" id="PlasmoDB:PVP01_0736900"/>
<organism evidence="3 4">
    <name type="scientific">Plasmodium vivax</name>
    <name type="common">malaria parasite P. vivax</name>
    <dbReference type="NCBI Taxonomy" id="5855"/>
    <lineage>
        <taxon>Eukaryota</taxon>
        <taxon>Sar</taxon>
        <taxon>Alveolata</taxon>
        <taxon>Apicomplexa</taxon>
        <taxon>Aconoidasida</taxon>
        <taxon>Haemosporida</taxon>
        <taxon>Plasmodiidae</taxon>
        <taxon>Plasmodium</taxon>
        <taxon>Plasmodium (Plasmodium)</taxon>
    </lineage>
</organism>
<reference evidence="3 4" key="1">
    <citation type="submission" date="2016-07" db="EMBL/GenBank/DDBJ databases">
        <authorList>
            <consortium name="Pathogen Informatics"/>
        </authorList>
    </citation>
    <scope>NUCLEOTIDE SEQUENCE [LARGE SCALE GENOMIC DNA]</scope>
</reference>
<evidence type="ECO:0000313" key="3">
    <source>
        <dbReference type="EMBL" id="SCA60356.1"/>
    </source>
</evidence>
<feature type="compositionally biased region" description="Basic and acidic residues" evidence="1">
    <location>
        <begin position="288"/>
        <end position="298"/>
    </location>
</feature>
<feature type="compositionally biased region" description="Low complexity" evidence="1">
    <location>
        <begin position="311"/>
        <end position="322"/>
    </location>
</feature>
<feature type="region of interest" description="Disordered" evidence="1">
    <location>
        <begin position="252"/>
        <end position="333"/>
    </location>
</feature>
<dbReference type="Proteomes" id="UP000305196">
    <property type="component" value="Unassembled WGS sequence"/>
</dbReference>